<accession>A0ABQ4QUL3</accession>
<evidence type="ECO:0000313" key="2">
    <source>
        <dbReference type="EMBL" id="GJD48394.1"/>
    </source>
</evidence>
<sequence length="51" mass="5383">MHDVARGRDARGMPLPQAPAAGWWELVPLDLWGAVLVVIAAGLLKLAGILP</sequence>
<evidence type="ECO:0000256" key="1">
    <source>
        <dbReference type="SAM" id="Phobius"/>
    </source>
</evidence>
<dbReference type="Proteomes" id="UP001055167">
    <property type="component" value="Unassembled WGS sequence"/>
</dbReference>
<organism evidence="2 3">
    <name type="scientific">Methylobacterium crusticola</name>
    <dbReference type="NCBI Taxonomy" id="1697972"/>
    <lineage>
        <taxon>Bacteria</taxon>
        <taxon>Pseudomonadati</taxon>
        <taxon>Pseudomonadota</taxon>
        <taxon>Alphaproteobacteria</taxon>
        <taxon>Hyphomicrobiales</taxon>
        <taxon>Methylobacteriaceae</taxon>
        <taxon>Methylobacterium</taxon>
    </lineage>
</organism>
<keyword evidence="1" id="KW-0812">Transmembrane</keyword>
<name>A0ABQ4QUL3_9HYPH</name>
<gene>
    <name evidence="2" type="ORF">OPKNFCMD_1112</name>
</gene>
<keyword evidence="3" id="KW-1185">Reference proteome</keyword>
<reference evidence="2" key="1">
    <citation type="journal article" date="2021" name="Front. Microbiol.">
        <title>Comprehensive Comparative Genomics and Phenotyping of Methylobacterium Species.</title>
        <authorList>
            <person name="Alessa O."/>
            <person name="Ogura Y."/>
            <person name="Fujitani Y."/>
            <person name="Takami H."/>
            <person name="Hayashi T."/>
            <person name="Sahin N."/>
            <person name="Tani A."/>
        </authorList>
    </citation>
    <scope>NUCLEOTIDE SEQUENCE</scope>
    <source>
        <strain evidence="2">KCTC 52305</strain>
    </source>
</reference>
<dbReference type="RefSeq" id="WP_203236422.1">
    <property type="nucleotide sequence ID" value="NZ_BPQH01000003.1"/>
</dbReference>
<comment type="caution">
    <text evidence="2">The sequence shown here is derived from an EMBL/GenBank/DDBJ whole genome shotgun (WGS) entry which is preliminary data.</text>
</comment>
<reference evidence="2" key="2">
    <citation type="submission" date="2021-08" db="EMBL/GenBank/DDBJ databases">
        <authorList>
            <person name="Tani A."/>
            <person name="Ola A."/>
            <person name="Ogura Y."/>
            <person name="Katsura K."/>
            <person name="Hayashi T."/>
        </authorList>
    </citation>
    <scope>NUCLEOTIDE SEQUENCE</scope>
    <source>
        <strain evidence="2">KCTC 52305</strain>
    </source>
</reference>
<keyword evidence="1" id="KW-0472">Membrane</keyword>
<dbReference type="EMBL" id="BPQH01000003">
    <property type="protein sequence ID" value="GJD48394.1"/>
    <property type="molecule type" value="Genomic_DNA"/>
</dbReference>
<evidence type="ECO:0000313" key="3">
    <source>
        <dbReference type="Proteomes" id="UP001055167"/>
    </source>
</evidence>
<protein>
    <submittedName>
        <fullName evidence="2">Uncharacterized protein</fullName>
    </submittedName>
</protein>
<proteinExistence type="predicted"/>
<keyword evidence="1" id="KW-1133">Transmembrane helix</keyword>
<feature type="transmembrane region" description="Helical" evidence="1">
    <location>
        <begin position="31"/>
        <end position="50"/>
    </location>
</feature>